<proteinExistence type="predicted"/>
<keyword evidence="4" id="KW-1185">Reference proteome</keyword>
<sequence>MLRMGRTRSERASGRRGRERIATDAPRIARRSKHRNILSMRRYGSAPVLSGTSVIIMLIGPSGKDRSFRLRRKLLQMN</sequence>
<keyword evidence="2" id="KW-0472">Membrane</keyword>
<dbReference type="STRING" id="452662.SJA_C2-04800"/>
<accession>D4Z6Y5</accession>
<evidence type="ECO:0000256" key="2">
    <source>
        <dbReference type="SAM" id="Phobius"/>
    </source>
</evidence>
<feature type="region of interest" description="Disordered" evidence="1">
    <location>
        <begin position="1"/>
        <end position="30"/>
    </location>
</feature>
<evidence type="ECO:0000313" key="4">
    <source>
        <dbReference type="Proteomes" id="UP000007753"/>
    </source>
</evidence>
<reference evidence="3 4" key="1">
    <citation type="journal article" date="2010" name="J. Bacteriol.">
        <title>Complete genome sequence of the representative gamma-hexachlorocyclohexane-degrading bacterium Sphingobium japonicum UT26.</title>
        <authorList>
            <person name="Nagata Y."/>
            <person name="Ohtsubo Y."/>
            <person name="Endo R."/>
            <person name="Ichikawa N."/>
            <person name="Ankai A."/>
            <person name="Oguchi A."/>
            <person name="Fukui S."/>
            <person name="Fujita N."/>
            <person name="Tsuda M."/>
        </authorList>
    </citation>
    <scope>NUCLEOTIDE SEQUENCE [LARGE SCALE GENOMIC DNA]</scope>
    <source>
        <strain evidence="4">DSM 16413 / CCM 7287 / MTCC 6362 / UT26 / NBRC 101211 / UT26S</strain>
    </source>
</reference>
<keyword evidence="2" id="KW-0812">Transmembrane</keyword>
<dbReference type="EMBL" id="AP010804">
    <property type="protein sequence ID" value="BAI98843.1"/>
    <property type="molecule type" value="Genomic_DNA"/>
</dbReference>
<gene>
    <name evidence="3" type="ordered locus">SJA_C2-04800</name>
</gene>
<organism evidence="3 4">
    <name type="scientific">Sphingobium indicum (strain DSM 16413 / CCM 7287 / MTCC 6362 / UT26 / NBRC 101211 / UT26S)</name>
    <name type="common">Sphingobium japonicum</name>
    <dbReference type="NCBI Taxonomy" id="452662"/>
    <lineage>
        <taxon>Bacteria</taxon>
        <taxon>Pseudomonadati</taxon>
        <taxon>Pseudomonadota</taxon>
        <taxon>Alphaproteobacteria</taxon>
        <taxon>Sphingomonadales</taxon>
        <taxon>Sphingomonadaceae</taxon>
        <taxon>Sphingobium</taxon>
    </lineage>
</organism>
<dbReference type="KEGG" id="sjp:SJA_C2-04800"/>
<dbReference type="AlphaFoldDB" id="D4Z6Y5"/>
<protein>
    <submittedName>
        <fullName evidence="3">Uncharacterized protein</fullName>
    </submittedName>
</protein>
<dbReference type="HOGENOM" id="CLU_2620224_0_0_5"/>
<evidence type="ECO:0000256" key="1">
    <source>
        <dbReference type="SAM" id="MobiDB-lite"/>
    </source>
</evidence>
<name>D4Z6Y5_SPHIU</name>
<keyword evidence="2" id="KW-1133">Transmembrane helix</keyword>
<evidence type="ECO:0000313" key="3">
    <source>
        <dbReference type="EMBL" id="BAI98843.1"/>
    </source>
</evidence>
<dbReference type="Proteomes" id="UP000007753">
    <property type="component" value="Chromosome 2"/>
</dbReference>
<feature type="transmembrane region" description="Helical" evidence="2">
    <location>
        <begin position="40"/>
        <end position="60"/>
    </location>
</feature>